<keyword evidence="1" id="KW-0732">Signal</keyword>
<reference evidence="2" key="1">
    <citation type="submission" date="2021-01" db="EMBL/GenBank/DDBJ databases">
        <title>Whole genome shotgun sequence of Virgisporangium aurantiacum NBRC 16421.</title>
        <authorList>
            <person name="Komaki H."/>
            <person name="Tamura T."/>
        </authorList>
    </citation>
    <scope>NUCLEOTIDE SEQUENCE</scope>
    <source>
        <strain evidence="2">NBRC 16421</strain>
    </source>
</reference>
<dbReference type="EMBL" id="BOPG01000030">
    <property type="protein sequence ID" value="GIJ57221.1"/>
    <property type="molecule type" value="Genomic_DNA"/>
</dbReference>
<gene>
    <name evidence="2" type="ORF">Vau01_047370</name>
</gene>
<protein>
    <recommendedName>
        <fullName evidence="4">Secreted protein</fullName>
    </recommendedName>
</protein>
<dbReference type="AlphaFoldDB" id="A0A8J4E0V7"/>
<evidence type="ECO:0000313" key="2">
    <source>
        <dbReference type="EMBL" id="GIJ57221.1"/>
    </source>
</evidence>
<evidence type="ECO:0000256" key="1">
    <source>
        <dbReference type="SAM" id="SignalP"/>
    </source>
</evidence>
<comment type="caution">
    <text evidence="2">The sequence shown here is derived from an EMBL/GenBank/DDBJ whole genome shotgun (WGS) entry which is preliminary data.</text>
</comment>
<name>A0A8J4E0V7_9ACTN</name>
<feature type="chain" id="PRO_5035219063" description="Secreted protein" evidence="1">
    <location>
        <begin position="17"/>
        <end position="178"/>
    </location>
</feature>
<keyword evidence="3" id="KW-1185">Reference proteome</keyword>
<sequence>MLAALAVLAVPAVAWAASGFTEQVASARWSTSFQCPDGTTAADGRLIVETDNFIEAGTTPAPNPPLRVGFVGQCPDGTFSWGLVQPAPTQFKRNLTRVRVSGTFANVRDNRGGLHTVSVDACWTGTGPVVTTVNGPGSKRKERSATATATIVFDGNTLVDGAANFPFPAPFIRIDIEK</sequence>
<evidence type="ECO:0008006" key="4">
    <source>
        <dbReference type="Google" id="ProtNLM"/>
    </source>
</evidence>
<evidence type="ECO:0000313" key="3">
    <source>
        <dbReference type="Proteomes" id="UP000612585"/>
    </source>
</evidence>
<accession>A0A8J4E0V7</accession>
<dbReference type="Proteomes" id="UP000612585">
    <property type="component" value="Unassembled WGS sequence"/>
</dbReference>
<organism evidence="2 3">
    <name type="scientific">Virgisporangium aurantiacum</name>
    <dbReference type="NCBI Taxonomy" id="175570"/>
    <lineage>
        <taxon>Bacteria</taxon>
        <taxon>Bacillati</taxon>
        <taxon>Actinomycetota</taxon>
        <taxon>Actinomycetes</taxon>
        <taxon>Micromonosporales</taxon>
        <taxon>Micromonosporaceae</taxon>
        <taxon>Virgisporangium</taxon>
    </lineage>
</organism>
<feature type="signal peptide" evidence="1">
    <location>
        <begin position="1"/>
        <end position="16"/>
    </location>
</feature>
<proteinExistence type="predicted"/>